<feature type="region of interest" description="Disordered" evidence="1">
    <location>
        <begin position="136"/>
        <end position="165"/>
    </location>
</feature>
<feature type="compositionally biased region" description="Low complexity" evidence="1">
    <location>
        <begin position="141"/>
        <end position="151"/>
    </location>
</feature>
<gene>
    <name evidence="2" type="ORF">BJ508DRAFT_357571</name>
</gene>
<dbReference type="Proteomes" id="UP000275078">
    <property type="component" value="Unassembled WGS sequence"/>
</dbReference>
<evidence type="ECO:0000313" key="2">
    <source>
        <dbReference type="EMBL" id="RPA87120.1"/>
    </source>
</evidence>
<feature type="compositionally biased region" description="Basic residues" evidence="1">
    <location>
        <begin position="1"/>
        <end position="10"/>
    </location>
</feature>
<reference evidence="2 3" key="1">
    <citation type="journal article" date="2018" name="Nat. Ecol. Evol.">
        <title>Pezizomycetes genomes reveal the molecular basis of ectomycorrhizal truffle lifestyle.</title>
        <authorList>
            <person name="Murat C."/>
            <person name="Payen T."/>
            <person name="Noel B."/>
            <person name="Kuo A."/>
            <person name="Morin E."/>
            <person name="Chen J."/>
            <person name="Kohler A."/>
            <person name="Krizsan K."/>
            <person name="Balestrini R."/>
            <person name="Da Silva C."/>
            <person name="Montanini B."/>
            <person name="Hainaut M."/>
            <person name="Levati E."/>
            <person name="Barry K.W."/>
            <person name="Belfiori B."/>
            <person name="Cichocki N."/>
            <person name="Clum A."/>
            <person name="Dockter R.B."/>
            <person name="Fauchery L."/>
            <person name="Guy J."/>
            <person name="Iotti M."/>
            <person name="Le Tacon F."/>
            <person name="Lindquist E.A."/>
            <person name="Lipzen A."/>
            <person name="Malagnac F."/>
            <person name="Mello A."/>
            <person name="Molinier V."/>
            <person name="Miyauchi S."/>
            <person name="Poulain J."/>
            <person name="Riccioni C."/>
            <person name="Rubini A."/>
            <person name="Sitrit Y."/>
            <person name="Splivallo R."/>
            <person name="Traeger S."/>
            <person name="Wang M."/>
            <person name="Zifcakova L."/>
            <person name="Wipf D."/>
            <person name="Zambonelli A."/>
            <person name="Paolocci F."/>
            <person name="Nowrousian M."/>
            <person name="Ottonello S."/>
            <person name="Baldrian P."/>
            <person name="Spatafora J.W."/>
            <person name="Henrissat B."/>
            <person name="Nagy L.G."/>
            <person name="Aury J.M."/>
            <person name="Wincker P."/>
            <person name="Grigoriev I.V."/>
            <person name="Bonfante P."/>
            <person name="Martin F.M."/>
        </authorList>
    </citation>
    <scope>NUCLEOTIDE SEQUENCE [LARGE SCALE GENOMIC DNA]</scope>
    <source>
        <strain evidence="2 3">RN42</strain>
    </source>
</reference>
<protein>
    <submittedName>
        <fullName evidence="2">Uncharacterized protein</fullName>
    </submittedName>
</protein>
<dbReference type="EMBL" id="ML119647">
    <property type="protein sequence ID" value="RPA87120.1"/>
    <property type="molecule type" value="Genomic_DNA"/>
</dbReference>
<feature type="region of interest" description="Disordered" evidence="1">
    <location>
        <begin position="1"/>
        <end position="68"/>
    </location>
</feature>
<sequence length="224" mass="24667">MVNHKYRQTKPHPYFILPSETSMSSKATEHDIPEAPASPASESDSDTSGGAQPLWTLSDPGLTVPDIDPEEVEPIIHPVFTTLAPTPTSSRPIPEQLHHRDVEAIRTHRHRTSVSRGRQRERDHEYEMRMNAFLDSSRAGSSRTSRMPSRTRGIDVGVDTGDLPKEHKDQEIEGFVGKGSGGKGSKSVQQPGMYSGVLTVKHVFPDRVTETTTTTTTKTTSAKD</sequence>
<name>A0A3N4ISD4_ASCIM</name>
<dbReference type="AlphaFoldDB" id="A0A3N4ISD4"/>
<evidence type="ECO:0000313" key="3">
    <source>
        <dbReference type="Proteomes" id="UP000275078"/>
    </source>
</evidence>
<organism evidence="2 3">
    <name type="scientific">Ascobolus immersus RN42</name>
    <dbReference type="NCBI Taxonomy" id="1160509"/>
    <lineage>
        <taxon>Eukaryota</taxon>
        <taxon>Fungi</taxon>
        <taxon>Dikarya</taxon>
        <taxon>Ascomycota</taxon>
        <taxon>Pezizomycotina</taxon>
        <taxon>Pezizomycetes</taxon>
        <taxon>Pezizales</taxon>
        <taxon>Ascobolaceae</taxon>
        <taxon>Ascobolus</taxon>
    </lineage>
</organism>
<keyword evidence="3" id="KW-1185">Reference proteome</keyword>
<accession>A0A3N4ISD4</accession>
<proteinExistence type="predicted"/>
<feature type="region of interest" description="Disordered" evidence="1">
    <location>
        <begin position="172"/>
        <end position="191"/>
    </location>
</feature>
<evidence type="ECO:0000256" key="1">
    <source>
        <dbReference type="SAM" id="MobiDB-lite"/>
    </source>
</evidence>